<dbReference type="InterPro" id="IPR015424">
    <property type="entry name" value="PyrdxlP-dep_Trfase"/>
</dbReference>
<dbReference type="SUPFAM" id="SSF53383">
    <property type="entry name" value="PLP-dependent transferases"/>
    <property type="match status" value="2"/>
</dbReference>
<evidence type="ECO:0000256" key="5">
    <source>
        <dbReference type="ARBA" id="ARBA00019220"/>
    </source>
</evidence>
<evidence type="ECO:0000256" key="8">
    <source>
        <dbReference type="ARBA" id="ARBA00033660"/>
    </source>
</evidence>
<dbReference type="InterPro" id="IPR024169">
    <property type="entry name" value="SP_NH2Trfase/AEP_transaminase"/>
</dbReference>
<evidence type="ECO:0000256" key="10">
    <source>
        <dbReference type="RuleBase" id="RU004075"/>
    </source>
</evidence>
<dbReference type="PANTHER" id="PTHR21152">
    <property type="entry name" value="AMINOTRANSFERASE CLASS V"/>
    <property type="match status" value="1"/>
</dbReference>
<evidence type="ECO:0000259" key="13">
    <source>
        <dbReference type="Pfam" id="PF00266"/>
    </source>
</evidence>
<keyword evidence="15" id="KW-1185">Reference proteome</keyword>
<evidence type="ECO:0000256" key="6">
    <source>
        <dbReference type="ARBA" id="ARBA00022898"/>
    </source>
</evidence>
<evidence type="ECO:0000256" key="12">
    <source>
        <dbReference type="SAM" id="MobiDB-lite"/>
    </source>
</evidence>
<dbReference type="InterPro" id="IPR015421">
    <property type="entry name" value="PyrdxlP-dep_Trfase_major"/>
</dbReference>
<evidence type="ECO:0000256" key="2">
    <source>
        <dbReference type="ARBA" id="ARBA00009236"/>
    </source>
</evidence>
<comment type="similarity">
    <text evidence="2 9 10">Belongs to the class-V pyridoxal-phosphate-dependent aminotransferase family.</text>
</comment>
<sequence length="440" mass="47872">MGSQQLLVPPPEALSKPLSVPKRLLLGPGPSDVAPRVLAAGSLRMIGHMQKEMFQIMEEIKQGIQYVFQTRNPLTLVVSGSGHCAMETALFNLLEPGDSFLVGANGIWGMRAAEMAERIGARVHQMIKQPGEHYTLQEVEEGLAQHKPVLLFLTHGESSTGVLQPLDGFGELCHRYQCLLLVDSVASLGGAPIYMDQQGIDIMYSGSQKVLNAPPGVSLISFNDKAKHKVYSRKTKPVSFYTDITYLAKLWGCEGKTRVPQFTSLGRIHHTMPVTSLYCLRESLALIAEQTQALESEKLWCRQEDGGPPKGGPGEFLAAPQGGHSTSAQMSAGVGLKVVCEGPDSKSPPRSSSQSTIIEDRSEIRLPTITTVTVPAGYNWRDIVSYVLDHFSIEISGGLGPTEEKVLRIGLLGRNATTENVDHLAEALREALQRCPKNKL</sequence>
<evidence type="ECO:0000256" key="9">
    <source>
        <dbReference type="PIRNR" id="PIRNR000524"/>
    </source>
</evidence>
<dbReference type="PROSITE" id="PS00595">
    <property type="entry name" value="AA_TRANSFER_CLASS_5"/>
    <property type="match status" value="1"/>
</dbReference>
<evidence type="ECO:0000256" key="1">
    <source>
        <dbReference type="ARBA" id="ARBA00001933"/>
    </source>
</evidence>
<name>A0ABQ0EDW6_APOSI</name>
<comment type="catalytic activity">
    <reaction evidence="8">
        <text>glyoxylate + L-alanine = glycine + pyruvate</text>
        <dbReference type="Rhea" id="RHEA:24248"/>
        <dbReference type="ChEBI" id="CHEBI:15361"/>
        <dbReference type="ChEBI" id="CHEBI:36655"/>
        <dbReference type="ChEBI" id="CHEBI:57305"/>
        <dbReference type="ChEBI" id="CHEBI:57972"/>
        <dbReference type="EC" id="2.6.1.44"/>
    </reaction>
    <physiologicalReaction direction="left-to-right" evidence="8">
        <dbReference type="Rhea" id="RHEA:24249"/>
    </physiologicalReaction>
</comment>
<dbReference type="PIRSF" id="PIRSF000524">
    <property type="entry name" value="SPT"/>
    <property type="match status" value="1"/>
</dbReference>
<dbReference type="Pfam" id="PF00266">
    <property type="entry name" value="Aminotran_5"/>
    <property type="match status" value="1"/>
</dbReference>
<evidence type="ECO:0000256" key="11">
    <source>
        <dbReference type="RuleBase" id="RU004504"/>
    </source>
</evidence>
<dbReference type="EC" id="2.6.1.51" evidence="3 9"/>
<dbReference type="InterPro" id="IPR000192">
    <property type="entry name" value="Aminotrans_V_dom"/>
</dbReference>
<dbReference type="EMBL" id="BAAFST010000001">
    <property type="protein sequence ID" value="GAB1285265.1"/>
    <property type="molecule type" value="Genomic_DNA"/>
</dbReference>
<dbReference type="Proteomes" id="UP001623349">
    <property type="component" value="Unassembled WGS sequence"/>
</dbReference>
<organism evidence="14 15">
    <name type="scientific">Apodemus speciosus</name>
    <name type="common">Large Japanese field mouse</name>
    <dbReference type="NCBI Taxonomy" id="105296"/>
    <lineage>
        <taxon>Eukaryota</taxon>
        <taxon>Metazoa</taxon>
        <taxon>Chordata</taxon>
        <taxon>Craniata</taxon>
        <taxon>Vertebrata</taxon>
        <taxon>Euteleostomi</taxon>
        <taxon>Mammalia</taxon>
        <taxon>Eutheria</taxon>
        <taxon>Euarchontoglires</taxon>
        <taxon>Glires</taxon>
        <taxon>Rodentia</taxon>
        <taxon>Myomorpha</taxon>
        <taxon>Muroidea</taxon>
        <taxon>Muridae</taxon>
        <taxon>Murinae</taxon>
        <taxon>Apodemus</taxon>
    </lineage>
</organism>
<evidence type="ECO:0000256" key="3">
    <source>
        <dbReference type="ARBA" id="ARBA00013027"/>
    </source>
</evidence>
<comment type="subunit">
    <text evidence="9">Homodimer.</text>
</comment>
<dbReference type="PANTHER" id="PTHR21152:SF40">
    <property type="entry name" value="ALANINE--GLYOXYLATE AMINOTRANSFERASE"/>
    <property type="match status" value="1"/>
</dbReference>
<protein>
    <recommendedName>
        <fullName evidence="5 9">Alanine--glyoxylate aminotransferase</fullName>
        <shortName evidence="9">AGT</shortName>
        <shortName evidence="9">SPT</shortName>
        <ecNumber evidence="4 9">2.6.1.44</ecNumber>
        <ecNumber evidence="3 9">2.6.1.51</ecNumber>
    </recommendedName>
    <alternativeName>
        <fullName evidence="9">Serine--pyruvate aminotransferase</fullName>
    </alternativeName>
</protein>
<reference evidence="14 15" key="1">
    <citation type="submission" date="2024-08" db="EMBL/GenBank/DDBJ databases">
        <title>The draft genome of Apodemus speciosus.</title>
        <authorList>
            <person name="Nabeshima K."/>
            <person name="Suzuki S."/>
            <person name="Onuma M."/>
        </authorList>
    </citation>
    <scope>NUCLEOTIDE SEQUENCE [LARGE SCALE GENOMIC DNA]</scope>
    <source>
        <strain evidence="14">IB14-021</strain>
    </source>
</reference>
<evidence type="ECO:0000313" key="15">
    <source>
        <dbReference type="Proteomes" id="UP001623349"/>
    </source>
</evidence>
<keyword evidence="14" id="KW-0032">Aminotransferase</keyword>
<dbReference type="Gene3D" id="3.40.640.10">
    <property type="entry name" value="Type I PLP-dependent aspartate aminotransferase-like (Major domain)"/>
    <property type="match status" value="1"/>
</dbReference>
<evidence type="ECO:0000256" key="7">
    <source>
        <dbReference type="ARBA" id="ARBA00033634"/>
    </source>
</evidence>
<proteinExistence type="inferred from homology"/>
<dbReference type="InterPro" id="IPR015422">
    <property type="entry name" value="PyrdxlP-dep_Trfase_small"/>
</dbReference>
<comment type="cofactor">
    <cofactor evidence="1 9 11">
        <name>pyridoxal 5'-phosphate</name>
        <dbReference type="ChEBI" id="CHEBI:597326"/>
    </cofactor>
</comment>
<dbReference type="CDD" id="cd06451">
    <property type="entry name" value="AGAT_like"/>
    <property type="match status" value="1"/>
</dbReference>
<dbReference type="EC" id="2.6.1.44" evidence="4 9"/>
<dbReference type="Gene3D" id="3.90.1150.10">
    <property type="entry name" value="Aspartate Aminotransferase, domain 1"/>
    <property type="match status" value="1"/>
</dbReference>
<feature type="domain" description="Aminotransferase class V" evidence="13">
    <location>
        <begin position="43"/>
        <end position="289"/>
    </location>
</feature>
<gene>
    <name evidence="14" type="ORF">APTSU1_000049500</name>
</gene>
<dbReference type="InterPro" id="IPR020578">
    <property type="entry name" value="Aminotrans_V_PyrdxlP_BS"/>
</dbReference>
<keyword evidence="14" id="KW-0808">Transferase</keyword>
<keyword evidence="6 9" id="KW-0663">Pyridoxal phosphate</keyword>
<feature type="region of interest" description="Disordered" evidence="12">
    <location>
        <begin position="302"/>
        <end position="328"/>
    </location>
</feature>
<accession>A0ABQ0EDW6</accession>
<dbReference type="GO" id="GO:0008483">
    <property type="term" value="F:transaminase activity"/>
    <property type="evidence" value="ECO:0007669"/>
    <property type="project" value="UniProtKB-KW"/>
</dbReference>
<evidence type="ECO:0000313" key="14">
    <source>
        <dbReference type="EMBL" id="GAB1285265.1"/>
    </source>
</evidence>
<evidence type="ECO:0000256" key="4">
    <source>
        <dbReference type="ARBA" id="ARBA00013049"/>
    </source>
</evidence>
<comment type="caution">
    <text evidence="14">The sequence shown here is derived from an EMBL/GenBank/DDBJ whole genome shotgun (WGS) entry which is preliminary data.</text>
</comment>
<comment type="catalytic activity">
    <reaction evidence="7">
        <text>L-serine + pyruvate = 3-hydroxypyruvate + L-alanine</text>
        <dbReference type="Rhea" id="RHEA:22852"/>
        <dbReference type="ChEBI" id="CHEBI:15361"/>
        <dbReference type="ChEBI" id="CHEBI:17180"/>
        <dbReference type="ChEBI" id="CHEBI:33384"/>
        <dbReference type="ChEBI" id="CHEBI:57972"/>
        <dbReference type="EC" id="2.6.1.51"/>
    </reaction>
    <physiologicalReaction direction="left-to-right" evidence="7">
        <dbReference type="Rhea" id="RHEA:22853"/>
    </physiologicalReaction>
</comment>